<keyword evidence="4" id="KW-1185">Reference proteome</keyword>
<evidence type="ECO:0008006" key="5">
    <source>
        <dbReference type="Google" id="ProtNLM"/>
    </source>
</evidence>
<evidence type="ECO:0000259" key="2">
    <source>
        <dbReference type="Pfam" id="PF13966"/>
    </source>
</evidence>
<dbReference type="EMBL" id="JBBPBN010000012">
    <property type="protein sequence ID" value="KAK9027864.1"/>
    <property type="molecule type" value="Genomic_DNA"/>
</dbReference>
<dbReference type="InterPro" id="IPR002156">
    <property type="entry name" value="RNaseH_domain"/>
</dbReference>
<feature type="domain" description="RNase H type-1" evidence="1">
    <location>
        <begin position="141"/>
        <end position="195"/>
    </location>
</feature>
<dbReference type="InterPro" id="IPR036397">
    <property type="entry name" value="RNaseH_sf"/>
</dbReference>
<dbReference type="InterPro" id="IPR026960">
    <property type="entry name" value="RVT-Znf"/>
</dbReference>
<dbReference type="Pfam" id="PF13456">
    <property type="entry name" value="RVT_3"/>
    <property type="match status" value="1"/>
</dbReference>
<gene>
    <name evidence="3" type="ORF">V6N11_067686</name>
</gene>
<sequence>MHNFLPTFENLQQRKLPVRNTCRLCEASADTIDHLVFSCPVSLGLLDSVGLPPAPTSQQLNFAENFATWFMQVSKKQQTLIVITYWALWYTRNAIVHDDSTCSTVKVSTFILAFHLELDSLADVSDPTLKVKDVKWFLPDGDSLSVIKKLNSDIPDKSVISPIISDTKEASKNFELLTFSYVGRKGNEPAHELAKIGLQYREPRYWIEEASASVDLAQRERPP</sequence>
<evidence type="ECO:0000259" key="1">
    <source>
        <dbReference type="Pfam" id="PF13456"/>
    </source>
</evidence>
<name>A0ABR2SSD3_9ROSI</name>
<dbReference type="Gene3D" id="3.30.420.10">
    <property type="entry name" value="Ribonuclease H-like superfamily/Ribonuclease H"/>
    <property type="match status" value="1"/>
</dbReference>
<protein>
    <recommendedName>
        <fullName evidence="5">Reverse transcriptase zinc-binding domain-containing protein</fullName>
    </recommendedName>
</protein>
<dbReference type="Pfam" id="PF13966">
    <property type="entry name" value="zf-RVT"/>
    <property type="match status" value="1"/>
</dbReference>
<evidence type="ECO:0000313" key="3">
    <source>
        <dbReference type="EMBL" id="KAK9027864.1"/>
    </source>
</evidence>
<accession>A0ABR2SSD3</accession>
<feature type="domain" description="Reverse transcriptase zinc-binding" evidence="2">
    <location>
        <begin position="2"/>
        <end position="42"/>
    </location>
</feature>
<proteinExistence type="predicted"/>
<comment type="caution">
    <text evidence="3">The sequence shown here is derived from an EMBL/GenBank/DDBJ whole genome shotgun (WGS) entry which is preliminary data.</text>
</comment>
<evidence type="ECO:0000313" key="4">
    <source>
        <dbReference type="Proteomes" id="UP001396334"/>
    </source>
</evidence>
<dbReference type="Proteomes" id="UP001396334">
    <property type="component" value="Unassembled WGS sequence"/>
</dbReference>
<reference evidence="3 4" key="1">
    <citation type="journal article" date="2024" name="G3 (Bethesda)">
        <title>Genome assembly of Hibiscus sabdariffa L. provides insights into metabolisms of medicinal natural products.</title>
        <authorList>
            <person name="Kim T."/>
        </authorList>
    </citation>
    <scope>NUCLEOTIDE SEQUENCE [LARGE SCALE GENOMIC DNA]</scope>
    <source>
        <strain evidence="3">TK-2024</strain>
        <tissue evidence="3">Old leaves</tissue>
    </source>
</reference>
<organism evidence="3 4">
    <name type="scientific">Hibiscus sabdariffa</name>
    <name type="common">roselle</name>
    <dbReference type="NCBI Taxonomy" id="183260"/>
    <lineage>
        <taxon>Eukaryota</taxon>
        <taxon>Viridiplantae</taxon>
        <taxon>Streptophyta</taxon>
        <taxon>Embryophyta</taxon>
        <taxon>Tracheophyta</taxon>
        <taxon>Spermatophyta</taxon>
        <taxon>Magnoliopsida</taxon>
        <taxon>eudicotyledons</taxon>
        <taxon>Gunneridae</taxon>
        <taxon>Pentapetalae</taxon>
        <taxon>rosids</taxon>
        <taxon>malvids</taxon>
        <taxon>Malvales</taxon>
        <taxon>Malvaceae</taxon>
        <taxon>Malvoideae</taxon>
        <taxon>Hibiscus</taxon>
    </lineage>
</organism>